<keyword evidence="3" id="KW-1185">Reference proteome</keyword>
<evidence type="ECO:0000256" key="1">
    <source>
        <dbReference type="SAM" id="MobiDB-lite"/>
    </source>
</evidence>
<organism evidence="2 3">
    <name type="scientific">Blomia tropicalis</name>
    <name type="common">Mite</name>
    <dbReference type="NCBI Taxonomy" id="40697"/>
    <lineage>
        <taxon>Eukaryota</taxon>
        <taxon>Metazoa</taxon>
        <taxon>Ecdysozoa</taxon>
        <taxon>Arthropoda</taxon>
        <taxon>Chelicerata</taxon>
        <taxon>Arachnida</taxon>
        <taxon>Acari</taxon>
        <taxon>Acariformes</taxon>
        <taxon>Sarcoptiformes</taxon>
        <taxon>Astigmata</taxon>
        <taxon>Glycyphagoidea</taxon>
        <taxon>Echimyopodidae</taxon>
        <taxon>Blomia</taxon>
    </lineage>
</organism>
<feature type="region of interest" description="Disordered" evidence="1">
    <location>
        <begin position="147"/>
        <end position="187"/>
    </location>
</feature>
<feature type="compositionally biased region" description="Acidic residues" evidence="1">
    <location>
        <begin position="161"/>
        <end position="180"/>
    </location>
</feature>
<dbReference type="EMBL" id="JAPWDV010000001">
    <property type="protein sequence ID" value="KAJ6223265.1"/>
    <property type="molecule type" value="Genomic_DNA"/>
</dbReference>
<protein>
    <submittedName>
        <fullName evidence="2">Uncharacterized protein</fullName>
    </submittedName>
</protein>
<name>A0A9Q0MGR5_BLOTA</name>
<comment type="caution">
    <text evidence="2">The sequence shown here is derived from an EMBL/GenBank/DDBJ whole genome shotgun (WGS) entry which is preliminary data.</text>
</comment>
<sequence length="304" mass="34456">MSRRKKKRRKRRVKRRPLLSKGGMIFERNLQNFIIKEIDAAKCESRVSKLEFLESIFSKKVDDDESSISATEDEVGVQESVVFTPGKQIKTKDPPLRPKAKPVINPNPPSISKFKCPKDVEVKGTIPKQNPIDQQVKAVTDELVRKVIPTKQEVKSKQESESDDSDEDEDEENNESNVDEIQEKQKVEPIQNNKVKVIVKVAQDEVDEGGFETNEPIVKIETKLDSKLNKTGKSKIEPQIKIKDQVSITNKQIIKLTKTLEKNPVVKSLKLKSVKVATMKTLNSKDMKVNKSLNNSSKVKSVNK</sequence>
<accession>A0A9Q0MGR5</accession>
<proteinExistence type="predicted"/>
<evidence type="ECO:0000313" key="2">
    <source>
        <dbReference type="EMBL" id="KAJ6223265.1"/>
    </source>
</evidence>
<gene>
    <name evidence="2" type="ORF">RDWZM_001810</name>
</gene>
<evidence type="ECO:0000313" key="3">
    <source>
        <dbReference type="Proteomes" id="UP001142055"/>
    </source>
</evidence>
<dbReference type="AlphaFoldDB" id="A0A9Q0MGR5"/>
<dbReference type="Proteomes" id="UP001142055">
    <property type="component" value="Chromosome 1"/>
</dbReference>
<reference evidence="2" key="1">
    <citation type="submission" date="2022-12" db="EMBL/GenBank/DDBJ databases">
        <title>Genome assemblies of Blomia tropicalis.</title>
        <authorList>
            <person name="Cui Y."/>
        </authorList>
    </citation>
    <scope>NUCLEOTIDE SEQUENCE</scope>
    <source>
        <tissue evidence="2">Adult mites</tissue>
    </source>
</reference>
<feature type="region of interest" description="Disordered" evidence="1">
    <location>
        <begin position="84"/>
        <end position="116"/>
    </location>
</feature>